<reference evidence="1" key="2">
    <citation type="journal article" date="2014" name="ISME J.">
        <title>Microbial stratification in low pH oxic and suboxic macroscopic growths along an acid mine drainage.</title>
        <authorList>
            <person name="Mendez-Garcia C."/>
            <person name="Mesa V."/>
            <person name="Sprenger R.R."/>
            <person name="Richter M."/>
            <person name="Diez M.S."/>
            <person name="Solano J."/>
            <person name="Bargiela R."/>
            <person name="Golyshina O.V."/>
            <person name="Manteca A."/>
            <person name="Ramos J.L."/>
            <person name="Gallego J.R."/>
            <person name="Llorente I."/>
            <person name="Martins Dos Santos V.A."/>
            <person name="Jensen O.N."/>
            <person name="Pelaez A.I."/>
            <person name="Sanchez J."/>
            <person name="Ferrer M."/>
        </authorList>
    </citation>
    <scope>NUCLEOTIDE SEQUENCE</scope>
</reference>
<gene>
    <name evidence="1" type="ORF">B1B_07403</name>
</gene>
<dbReference type="EMBL" id="AUZY01004709">
    <property type="protein sequence ID" value="EQD62137.1"/>
    <property type="molecule type" value="Genomic_DNA"/>
</dbReference>
<name>T1AXE5_9ZZZZ</name>
<dbReference type="AlphaFoldDB" id="T1AXE5"/>
<evidence type="ECO:0008006" key="2">
    <source>
        <dbReference type="Google" id="ProtNLM"/>
    </source>
</evidence>
<dbReference type="InterPro" id="IPR012668">
    <property type="entry name" value="CHP02466"/>
</dbReference>
<accession>T1AXE5</accession>
<proteinExistence type="predicted"/>
<comment type="caution">
    <text evidence="1">The sequence shown here is derived from an EMBL/GenBank/DDBJ whole genome shotgun (WGS) entry which is preliminary data.</text>
</comment>
<sequence>MSTAPASALPGLETLFAVPFYRTLLHNAEGFNQRLSVRLLEWEKTPPESHTRPSPVRKHGVYESPFDFFFWDDPDVQSLARFCLNHLGHLIQVLNGYSAEEMAELRLHHHSWFHITRPGGYTSLHNHAMASWSGVYCVDPGQPARDTTLSGTLRLFDPRSHVSMFLDPANSYLIQPYGFGAVEHHFKPSELVLFPSYLYHEVSPYEGTDVRLTVAFNVWVRYEGEPKLEPGFHRGARHAQRSP</sequence>
<dbReference type="Gene3D" id="2.60.120.620">
    <property type="entry name" value="q2cbj1_9rhob like domain"/>
    <property type="match status" value="1"/>
</dbReference>
<reference evidence="1" key="1">
    <citation type="submission" date="2013-08" db="EMBL/GenBank/DDBJ databases">
        <authorList>
            <person name="Mendez C."/>
            <person name="Richter M."/>
            <person name="Ferrer M."/>
            <person name="Sanchez J."/>
        </authorList>
    </citation>
    <scope>NUCLEOTIDE SEQUENCE</scope>
</reference>
<organism evidence="1">
    <name type="scientific">mine drainage metagenome</name>
    <dbReference type="NCBI Taxonomy" id="410659"/>
    <lineage>
        <taxon>unclassified sequences</taxon>
        <taxon>metagenomes</taxon>
        <taxon>ecological metagenomes</taxon>
    </lineage>
</organism>
<evidence type="ECO:0000313" key="1">
    <source>
        <dbReference type="EMBL" id="EQD62137.1"/>
    </source>
</evidence>
<dbReference type="Pfam" id="PF13759">
    <property type="entry name" value="2OG-FeII_Oxy_5"/>
    <property type="match status" value="1"/>
</dbReference>
<protein>
    <recommendedName>
        <fullName evidence="2">Fe2OG dioxygenase domain-containing protein</fullName>
    </recommendedName>
</protein>